<sequence length="36" mass="4435">MNNHHIKNTHKRLFYDFTLKTSQDLIKSMRIKCFKP</sequence>
<protein>
    <submittedName>
        <fullName evidence="1">Uncharacterized protein</fullName>
    </submittedName>
</protein>
<evidence type="ECO:0000313" key="2">
    <source>
        <dbReference type="Proteomes" id="UP000008152"/>
    </source>
</evidence>
<gene>
    <name evidence="1" type="ordered locus">VIBHAR_07048</name>
</gene>
<accession>A7N813</accession>
<name>A7N813_VIBC1</name>
<organism evidence="1 2">
    <name type="scientific">Vibrio campbellii (strain ATCC BAA-1116)</name>
    <dbReference type="NCBI Taxonomy" id="2902295"/>
    <lineage>
        <taxon>Bacteria</taxon>
        <taxon>Pseudomonadati</taxon>
        <taxon>Pseudomonadota</taxon>
        <taxon>Gammaproteobacteria</taxon>
        <taxon>Vibrionales</taxon>
        <taxon>Vibrionaceae</taxon>
        <taxon>Vibrio</taxon>
    </lineage>
</organism>
<reference evidence="1 2" key="1">
    <citation type="submission" date="2007-08" db="EMBL/GenBank/DDBJ databases">
        <authorList>
            <consortium name="The Vibrio harveyi Genome Sequencing Project"/>
            <person name="Bassler B."/>
            <person name="Clifton S.W."/>
            <person name="Fulton L."/>
            <person name="Delehaunty K."/>
            <person name="Fronick C."/>
            <person name="Harrison M."/>
            <person name="Markivic C."/>
            <person name="Fulton R."/>
            <person name="Tin-Wollam A.-M."/>
            <person name="Shah N."/>
            <person name="Pepin K."/>
            <person name="Nash W."/>
            <person name="Thiruvilangam P."/>
            <person name="Bhonagiri V."/>
            <person name="Waters C."/>
            <person name="Tu K.C."/>
            <person name="Irgon J."/>
            <person name="Wilson R.K."/>
        </authorList>
    </citation>
    <scope>NUCLEOTIDE SEQUENCE [LARGE SCALE GENOMIC DNA]</scope>
    <source>
        <strain evidence="2">ATCC BAA-1116 / BB120</strain>
    </source>
</reference>
<evidence type="ECO:0000313" key="1">
    <source>
        <dbReference type="EMBL" id="ABU74921.1"/>
    </source>
</evidence>
<dbReference type="KEGG" id="vha:VIBHAR_07048"/>
<dbReference type="AlphaFoldDB" id="A7N813"/>
<dbReference type="PATRIC" id="fig|338187.36.peg.5872"/>
<proteinExistence type="predicted"/>
<dbReference type="EMBL" id="CP000790">
    <property type="protein sequence ID" value="ABU74921.1"/>
    <property type="molecule type" value="Genomic_DNA"/>
</dbReference>
<dbReference type="Proteomes" id="UP000008152">
    <property type="component" value="Chromosome II"/>
</dbReference>